<proteinExistence type="inferred from homology"/>
<dbReference type="AlphaFoldDB" id="A0A7I8DDX1"/>
<sequence>MNYDILISFIHQFGYAALFFSLWLGIVGMPVPDEVIVMTGGMVSALHILKPLPALFLTYSGVVSGLTLGYVVGKKAGVPALNRLIQKKKAEKFLTKSHEIVARFGSYALCVSYFFPVVRHLIPYLVGISNMPFPRYALFSYITGLIWTSMFFTLGYFMGDHVEQIGSAVHTYGWYILVGSTVLGLVYWLAHRIRIRFLAD</sequence>
<dbReference type="PANTHER" id="PTHR42709">
    <property type="entry name" value="ALKALINE PHOSPHATASE LIKE PROTEIN"/>
    <property type="match status" value="1"/>
</dbReference>
<evidence type="ECO:0000313" key="4">
    <source>
        <dbReference type="EMBL" id="BCJ88314.1"/>
    </source>
</evidence>
<dbReference type="RefSeq" id="WP_200758942.1">
    <property type="nucleotide sequence ID" value="NZ_AP023366.1"/>
</dbReference>
<name>A0A7I8DDX1_9BACL</name>
<accession>A0A7I8DDX1</accession>
<dbReference type="Pfam" id="PF09335">
    <property type="entry name" value="VTT_dom"/>
    <property type="match status" value="1"/>
</dbReference>
<feature type="transmembrane region" description="Helical" evidence="2">
    <location>
        <begin position="12"/>
        <end position="31"/>
    </location>
</feature>
<evidence type="ECO:0000256" key="1">
    <source>
        <dbReference type="ARBA" id="ARBA00010792"/>
    </source>
</evidence>
<comment type="similarity">
    <text evidence="1">Belongs to the DedA family.</text>
</comment>
<evidence type="ECO:0000259" key="3">
    <source>
        <dbReference type="Pfam" id="PF09335"/>
    </source>
</evidence>
<keyword evidence="2" id="KW-0812">Transmembrane</keyword>
<dbReference type="Proteomes" id="UP000593802">
    <property type="component" value="Chromosome"/>
</dbReference>
<dbReference type="KEGG" id="eff:skT53_32990"/>
<feature type="transmembrane region" description="Helical" evidence="2">
    <location>
        <begin position="171"/>
        <end position="190"/>
    </location>
</feature>
<dbReference type="PANTHER" id="PTHR42709:SF9">
    <property type="entry name" value="ALKALINE PHOSPHATASE LIKE PROTEIN"/>
    <property type="match status" value="1"/>
</dbReference>
<feature type="transmembrane region" description="Helical" evidence="2">
    <location>
        <begin position="52"/>
        <end position="72"/>
    </location>
</feature>
<feature type="transmembrane region" description="Helical" evidence="2">
    <location>
        <begin position="138"/>
        <end position="159"/>
    </location>
</feature>
<keyword evidence="5" id="KW-1185">Reference proteome</keyword>
<dbReference type="EMBL" id="AP023366">
    <property type="protein sequence ID" value="BCJ88314.1"/>
    <property type="molecule type" value="Genomic_DNA"/>
</dbReference>
<evidence type="ECO:0000313" key="5">
    <source>
        <dbReference type="Proteomes" id="UP000593802"/>
    </source>
</evidence>
<dbReference type="InterPro" id="IPR051311">
    <property type="entry name" value="DedA_domain"/>
</dbReference>
<keyword evidence="2" id="KW-1133">Transmembrane helix</keyword>
<reference evidence="4 5" key="1">
    <citation type="submission" date="2020-08" db="EMBL/GenBank/DDBJ databases">
        <title>Complete Genome Sequence of Effusibacillus dendaii Strain skT53, Isolated from Farmland soil.</title>
        <authorList>
            <person name="Konishi T."/>
            <person name="Kawasaki H."/>
        </authorList>
    </citation>
    <scope>NUCLEOTIDE SEQUENCE [LARGE SCALE GENOMIC DNA]</scope>
    <source>
        <strain evidence="5">skT53</strain>
    </source>
</reference>
<feature type="domain" description="VTT" evidence="3">
    <location>
        <begin position="31"/>
        <end position="156"/>
    </location>
</feature>
<dbReference type="InterPro" id="IPR032816">
    <property type="entry name" value="VTT_dom"/>
</dbReference>
<dbReference type="GO" id="GO:0005886">
    <property type="term" value="C:plasma membrane"/>
    <property type="evidence" value="ECO:0007669"/>
    <property type="project" value="TreeGrafter"/>
</dbReference>
<protein>
    <submittedName>
        <fullName evidence="4">Alkaline phosphatase</fullName>
    </submittedName>
</protein>
<evidence type="ECO:0000256" key="2">
    <source>
        <dbReference type="SAM" id="Phobius"/>
    </source>
</evidence>
<organism evidence="4 5">
    <name type="scientific">Effusibacillus dendaii</name>
    <dbReference type="NCBI Taxonomy" id="2743772"/>
    <lineage>
        <taxon>Bacteria</taxon>
        <taxon>Bacillati</taxon>
        <taxon>Bacillota</taxon>
        <taxon>Bacilli</taxon>
        <taxon>Bacillales</taxon>
        <taxon>Alicyclobacillaceae</taxon>
        <taxon>Effusibacillus</taxon>
    </lineage>
</organism>
<gene>
    <name evidence="4" type="ORF">skT53_32990</name>
</gene>
<keyword evidence="2" id="KW-0472">Membrane</keyword>